<reference evidence="5" key="1">
    <citation type="submission" date="2021-01" db="EMBL/GenBank/DDBJ databases">
        <title>Modified the classification status of verrucomicrobia.</title>
        <authorList>
            <person name="Feng X."/>
        </authorList>
    </citation>
    <scope>NUCLEOTIDE SEQUENCE</scope>
    <source>
        <strain evidence="5">KCTC 22041</strain>
    </source>
</reference>
<feature type="domain" description="Glycosyl hydrolase family 98 putative carbohydrate-binding module" evidence="4">
    <location>
        <begin position="220"/>
        <end position="327"/>
    </location>
</feature>
<evidence type="ECO:0000256" key="1">
    <source>
        <dbReference type="SAM" id="Coils"/>
    </source>
</evidence>
<evidence type="ECO:0000256" key="2">
    <source>
        <dbReference type="SAM" id="MobiDB-lite"/>
    </source>
</evidence>
<dbReference type="RefSeq" id="WP_200269187.1">
    <property type="nucleotide sequence ID" value="NZ_JAENIJ010000009.1"/>
</dbReference>
<gene>
    <name evidence="5" type="ORF">JIN85_07430</name>
</gene>
<dbReference type="InterPro" id="IPR008979">
    <property type="entry name" value="Galactose-bd-like_sf"/>
</dbReference>
<proteinExistence type="predicted"/>
<feature type="signal peptide" evidence="3">
    <location>
        <begin position="1"/>
        <end position="19"/>
    </location>
</feature>
<dbReference type="Pfam" id="PF08305">
    <property type="entry name" value="NPCBM"/>
    <property type="match status" value="1"/>
</dbReference>
<protein>
    <submittedName>
        <fullName evidence="5">NPCBM/NEW2 domain-containing protein</fullName>
    </submittedName>
</protein>
<evidence type="ECO:0000259" key="4">
    <source>
        <dbReference type="Pfam" id="PF08305"/>
    </source>
</evidence>
<feature type="chain" id="PRO_5036977893" evidence="3">
    <location>
        <begin position="20"/>
        <end position="328"/>
    </location>
</feature>
<evidence type="ECO:0000256" key="3">
    <source>
        <dbReference type="SAM" id="SignalP"/>
    </source>
</evidence>
<feature type="region of interest" description="Disordered" evidence="2">
    <location>
        <begin position="175"/>
        <end position="194"/>
    </location>
</feature>
<keyword evidence="3" id="KW-0732">Signal</keyword>
<dbReference type="Proteomes" id="UP000603141">
    <property type="component" value="Unassembled WGS sequence"/>
</dbReference>
<evidence type="ECO:0000313" key="5">
    <source>
        <dbReference type="EMBL" id="MBK1882240.1"/>
    </source>
</evidence>
<name>A0A934S6N3_9BACT</name>
<evidence type="ECO:0000313" key="6">
    <source>
        <dbReference type="Proteomes" id="UP000603141"/>
    </source>
</evidence>
<dbReference type="InterPro" id="IPR013222">
    <property type="entry name" value="Glyco_hyd_98_carb-bd"/>
</dbReference>
<dbReference type="EMBL" id="JAENIJ010000009">
    <property type="protein sequence ID" value="MBK1882240.1"/>
    <property type="molecule type" value="Genomic_DNA"/>
</dbReference>
<dbReference type="AlphaFoldDB" id="A0A934S6N3"/>
<feature type="compositionally biased region" description="Pro residues" evidence="2">
    <location>
        <begin position="180"/>
        <end position="192"/>
    </location>
</feature>
<dbReference type="SUPFAM" id="SSF49785">
    <property type="entry name" value="Galactose-binding domain-like"/>
    <property type="match status" value="1"/>
</dbReference>
<keyword evidence="1" id="KW-0175">Coiled coil</keyword>
<organism evidence="5 6">
    <name type="scientific">Luteolibacter pohnpeiensis</name>
    <dbReference type="NCBI Taxonomy" id="454153"/>
    <lineage>
        <taxon>Bacteria</taxon>
        <taxon>Pseudomonadati</taxon>
        <taxon>Verrucomicrobiota</taxon>
        <taxon>Verrucomicrobiia</taxon>
        <taxon>Verrucomicrobiales</taxon>
        <taxon>Verrucomicrobiaceae</taxon>
        <taxon>Luteolibacter</taxon>
    </lineage>
</organism>
<accession>A0A934S6N3</accession>
<dbReference type="InterPro" id="IPR038637">
    <property type="entry name" value="NPCBM_sf"/>
</dbReference>
<comment type="caution">
    <text evidence="5">The sequence shown here is derived from an EMBL/GenBank/DDBJ whole genome shotgun (WGS) entry which is preliminary data.</text>
</comment>
<keyword evidence="6" id="KW-1185">Reference proteome</keyword>
<feature type="coiled-coil region" evidence="1">
    <location>
        <begin position="33"/>
        <end position="67"/>
    </location>
</feature>
<dbReference type="Gene3D" id="2.60.120.1060">
    <property type="entry name" value="NPCBM/NEW2 domain"/>
    <property type="match status" value="1"/>
</dbReference>
<sequence length="328" mass="37021">MACGIIVIFFTLLVSLAGAQSPDDVGEIESSSAEALRNIQVNSAQEIDKLRQQLIAALERARQTEQAAGDTETVEAFDDEMARMAFDASPFEKPSSVAAIAKIEKVYATEFSTLDEKKQRDIVAWQSDLDQKLGALEQQFRSVDNVEAADEIASKRKELQQRSIVQKAIAAVATFQPASDQPPEPTPQPPSNKPWRYLTHVKWAKIEGGNYFKAMIEQPPAITVKGKRYRESQILYCHPPGRIEYQFDEPITGFQATACLEERSIKGSVTFTIETDEGEVFRSKTVDRRHNQEAIEINFRPTRKLILRTDENGKSEDNWAFWLVPRIR</sequence>